<accession>A0A1J4NQG2</accession>
<reference evidence="1" key="1">
    <citation type="submission" date="2016-10" db="EMBL/GenBank/DDBJ databases">
        <title>Genome sequence of Streptomyces mangrovisoli MUSC 149.</title>
        <authorList>
            <person name="Lee L.-H."/>
            <person name="Ser H.-L."/>
        </authorList>
    </citation>
    <scope>NUCLEOTIDE SEQUENCE [LARGE SCALE GENOMIC DNA]</scope>
    <source>
        <strain evidence="1">MUSC 149</strain>
    </source>
</reference>
<comment type="caution">
    <text evidence="1">The sequence shown here is derived from an EMBL/GenBank/DDBJ whole genome shotgun (WGS) entry which is preliminary data.</text>
</comment>
<dbReference type="RefSeq" id="WP_052742974.1">
    <property type="nucleotide sequence ID" value="NZ_LAVA02000078.1"/>
</dbReference>
<gene>
    <name evidence="1" type="ORF">WN71_028340</name>
</gene>
<dbReference type="AlphaFoldDB" id="A0A1J4NQG2"/>
<sequence length="99" mass="10296">MFVGGLPLDVRVVVAVGAVEVAVHGWDVAQAAGWRRPLPGALAAGLLPVARRLVAAEDRGVRFAAAVPVPPQAPPGVRLLGFLGRRDSFAGRARSALRE</sequence>
<name>A0A1J4NQG2_9ACTN</name>
<evidence type="ECO:0000313" key="2">
    <source>
        <dbReference type="Proteomes" id="UP000034196"/>
    </source>
</evidence>
<proteinExistence type="predicted"/>
<organism evidence="1 2">
    <name type="scientific">Streptomyces mangrovisoli</name>
    <dbReference type="NCBI Taxonomy" id="1428628"/>
    <lineage>
        <taxon>Bacteria</taxon>
        <taxon>Bacillati</taxon>
        <taxon>Actinomycetota</taxon>
        <taxon>Actinomycetes</taxon>
        <taxon>Kitasatosporales</taxon>
        <taxon>Streptomycetaceae</taxon>
        <taxon>Streptomyces</taxon>
    </lineage>
</organism>
<dbReference type="Proteomes" id="UP000034196">
    <property type="component" value="Unassembled WGS sequence"/>
</dbReference>
<evidence type="ECO:0008006" key="3">
    <source>
        <dbReference type="Google" id="ProtNLM"/>
    </source>
</evidence>
<evidence type="ECO:0000313" key="1">
    <source>
        <dbReference type="EMBL" id="OIJ64555.1"/>
    </source>
</evidence>
<dbReference type="STRING" id="1428628.WN71_028340"/>
<dbReference type="EMBL" id="LAVA02000078">
    <property type="protein sequence ID" value="OIJ64555.1"/>
    <property type="molecule type" value="Genomic_DNA"/>
</dbReference>
<protein>
    <recommendedName>
        <fullName evidence="3">TIGR03086 family protein</fullName>
    </recommendedName>
</protein>
<keyword evidence="2" id="KW-1185">Reference proteome</keyword>